<evidence type="ECO:0000313" key="2">
    <source>
        <dbReference type="Proteomes" id="UP001595476"/>
    </source>
</evidence>
<dbReference type="RefSeq" id="WP_386719152.1">
    <property type="nucleotide sequence ID" value="NZ_JBHRSZ010000004.1"/>
</dbReference>
<name>A0ABV7HAW9_9GAMM</name>
<reference evidence="2" key="1">
    <citation type="journal article" date="2019" name="Int. J. Syst. Evol. Microbiol.">
        <title>The Global Catalogue of Microorganisms (GCM) 10K type strain sequencing project: providing services to taxonomists for standard genome sequencing and annotation.</title>
        <authorList>
            <consortium name="The Broad Institute Genomics Platform"/>
            <consortium name="The Broad Institute Genome Sequencing Center for Infectious Disease"/>
            <person name="Wu L."/>
            <person name="Ma J."/>
        </authorList>
    </citation>
    <scope>NUCLEOTIDE SEQUENCE [LARGE SCALE GENOMIC DNA]</scope>
    <source>
        <strain evidence="2">KCTC 52438</strain>
    </source>
</reference>
<dbReference type="EMBL" id="JBHRSZ010000004">
    <property type="protein sequence ID" value="MFC3151069.1"/>
    <property type="molecule type" value="Genomic_DNA"/>
</dbReference>
<evidence type="ECO:0000313" key="1">
    <source>
        <dbReference type="EMBL" id="MFC3151069.1"/>
    </source>
</evidence>
<organism evidence="1 2">
    <name type="scientific">Litoribrevibacter euphylliae</name>
    <dbReference type="NCBI Taxonomy" id="1834034"/>
    <lineage>
        <taxon>Bacteria</taxon>
        <taxon>Pseudomonadati</taxon>
        <taxon>Pseudomonadota</taxon>
        <taxon>Gammaproteobacteria</taxon>
        <taxon>Oceanospirillales</taxon>
        <taxon>Oceanospirillaceae</taxon>
        <taxon>Litoribrevibacter</taxon>
    </lineage>
</organism>
<proteinExistence type="predicted"/>
<protein>
    <submittedName>
        <fullName evidence="1">Uncharacterized protein</fullName>
    </submittedName>
</protein>
<keyword evidence="2" id="KW-1185">Reference proteome</keyword>
<gene>
    <name evidence="1" type="ORF">ACFOEK_08520</name>
</gene>
<comment type="caution">
    <text evidence="1">The sequence shown here is derived from an EMBL/GenBank/DDBJ whole genome shotgun (WGS) entry which is preliminary data.</text>
</comment>
<sequence>MSYIQNYPLLPPLEKILQHDLLPSGSTIVGQLRKGSKENNPNYVFVKRGANLSILITYVTHRMGNREYICDQYDFPLKVLSWFPKALEEFKRPPAEGGLHAGAMISKDQDVDGEMLAIGSTTRGYKLVNRTRDADGVDADPDFYEPTSLSLEYDLLEDYGLLNFWKSLGEKYERDEL</sequence>
<dbReference type="Proteomes" id="UP001595476">
    <property type="component" value="Unassembled WGS sequence"/>
</dbReference>
<accession>A0ABV7HAW9</accession>